<evidence type="ECO:0000313" key="2">
    <source>
        <dbReference type="EMBL" id="CCB68805.1"/>
    </source>
</evidence>
<name>G2Z637_FLABF</name>
<dbReference type="RefSeq" id="WP_014083284.1">
    <property type="nucleotide sequence ID" value="NC_016001.1"/>
</dbReference>
<dbReference type="Proteomes" id="UP000009186">
    <property type="component" value="Chromosome"/>
</dbReference>
<accession>G2Z637</accession>
<protein>
    <submittedName>
        <fullName evidence="2">Uncharacterized protein</fullName>
    </submittedName>
</protein>
<dbReference type="EMBL" id="FQ859183">
    <property type="protein sequence ID" value="CCB68805.1"/>
    <property type="molecule type" value="Genomic_DNA"/>
</dbReference>
<gene>
    <name evidence="2" type="ordered locus">FBFL15_0696</name>
</gene>
<evidence type="ECO:0000256" key="1">
    <source>
        <dbReference type="SAM" id="SignalP"/>
    </source>
</evidence>
<feature type="signal peptide" evidence="1">
    <location>
        <begin position="1"/>
        <end position="20"/>
    </location>
</feature>
<feature type="chain" id="PRO_5003441416" evidence="1">
    <location>
        <begin position="21"/>
        <end position="181"/>
    </location>
</feature>
<keyword evidence="3" id="KW-1185">Reference proteome</keyword>
<dbReference type="HOGENOM" id="CLU_1486968_0_0_10"/>
<organism evidence="2 3">
    <name type="scientific">Flavobacterium branchiophilum (strain FL-15)</name>
    <dbReference type="NCBI Taxonomy" id="1034807"/>
    <lineage>
        <taxon>Bacteria</taxon>
        <taxon>Pseudomonadati</taxon>
        <taxon>Bacteroidota</taxon>
        <taxon>Flavobacteriia</taxon>
        <taxon>Flavobacteriales</taxon>
        <taxon>Flavobacteriaceae</taxon>
        <taxon>Flavobacterium</taxon>
    </lineage>
</organism>
<sequence>MKCIFNILLIFCSFFGFSQAKMTKEEAKKKAMEMMNSKGTIVYETNGSKTNPISANMMFANGKYIIGTIMNKMRTDAAPGNFEQPFVMLVVDAISEGVHEFSKTYKQASGISSNGKMYEIRGSLKIKQLNGKYYGSFSGELIDIVKRDGAKKKEDRVDEKAKAGKITGTFSELTLLNFNKK</sequence>
<evidence type="ECO:0000313" key="3">
    <source>
        <dbReference type="Proteomes" id="UP000009186"/>
    </source>
</evidence>
<dbReference type="AlphaFoldDB" id="G2Z637"/>
<dbReference type="STRING" id="1034807.FBFL15_0696"/>
<keyword evidence="1" id="KW-0732">Signal</keyword>
<proteinExistence type="predicted"/>
<reference evidence="2 3" key="1">
    <citation type="journal article" date="2011" name="Appl. Environ. Microbiol.">
        <title>Complete genome sequence of the fish pathogen Flavobacterium branchiophilum.</title>
        <authorList>
            <consortium name="1:IP"/>
            <consortium name="Microbial Evolutionary Genomics,F-75015 Paris"/>
            <consortium name="France 2:CNRS"/>
            <consortium name="URA2171"/>
            <consortium name="F-75015 Paris,France 3:Unite de Virologie et Immunologie Mol."/>
            <consortium name="INRA,78352 Jouy en Josas Cedex"/>
            <consortium name="France. 4:Unite de Mathemathique"/>
            <consortium name="Informatique et Genome,INRA"/>
            <consortium name="78352 Jouy en Josas Cedex"/>
            <consortium name="France. 5:CEA/Genoscope"/>
            <consortium name="Evry"/>
            <consortium name="France"/>
            <person name="Touchon M."/>
            <person name="Barbier P."/>
            <person name="Bernardet J.F."/>
            <person name="Loux V."/>
            <person name="Vacherie B."/>
            <person name="Barbe V."/>
            <person name="Rocha E.P."/>
            <person name="Duchaud E."/>
        </authorList>
    </citation>
    <scope>NUCLEOTIDE SEQUENCE [LARGE SCALE GENOMIC DNA]</scope>
    <source>
        <strain evidence="2 3">FL-15</strain>
    </source>
</reference>
<dbReference type="KEGG" id="fbr:FBFL15_0696"/>